<proteinExistence type="predicted"/>
<dbReference type="EMBL" id="CP060414">
    <property type="protein sequence ID" value="QNT58920.1"/>
    <property type="molecule type" value="Genomic_DNA"/>
</dbReference>
<organism evidence="2 3">
    <name type="scientific">Neisseria musculi</name>
    <dbReference type="NCBI Taxonomy" id="1815583"/>
    <lineage>
        <taxon>Bacteria</taxon>
        <taxon>Pseudomonadati</taxon>
        <taxon>Pseudomonadota</taxon>
        <taxon>Betaproteobacteria</taxon>
        <taxon>Neisseriales</taxon>
        <taxon>Neisseriaceae</taxon>
        <taxon>Neisseria</taxon>
    </lineage>
</organism>
<gene>
    <name evidence="2" type="ORF">H7A79_0653</name>
</gene>
<dbReference type="KEGG" id="nmus:H7A79_0653"/>
<evidence type="ECO:0000256" key="1">
    <source>
        <dbReference type="SAM" id="Phobius"/>
    </source>
</evidence>
<feature type="transmembrane region" description="Helical" evidence="1">
    <location>
        <begin position="30"/>
        <end position="47"/>
    </location>
</feature>
<keyword evidence="1" id="KW-1133">Transmembrane helix</keyword>
<reference evidence="2" key="1">
    <citation type="submission" date="2024-06" db="EMBL/GenBank/DDBJ databases">
        <title>Complete Genome Sequence of mouse commensal type strain Neisseria musculi.</title>
        <authorList>
            <person name="Thapa E."/>
            <person name="Aluvathingal J."/>
            <person name="Nadendla S."/>
            <person name="Mehta A."/>
            <person name="Tettelin H."/>
            <person name="Weyand N.J."/>
        </authorList>
    </citation>
    <scope>NUCLEOTIDE SEQUENCE</scope>
    <source>
        <strain evidence="2">NW831</strain>
    </source>
</reference>
<evidence type="ECO:0000313" key="2">
    <source>
        <dbReference type="EMBL" id="QNT58920.1"/>
    </source>
</evidence>
<keyword evidence="1" id="KW-0472">Membrane</keyword>
<feature type="transmembrane region" description="Helical" evidence="1">
    <location>
        <begin position="5"/>
        <end position="24"/>
    </location>
</feature>
<accession>A0A7H1MBA5</accession>
<protein>
    <submittedName>
        <fullName evidence="2">Membrane protein</fullName>
    </submittedName>
</protein>
<name>A0A7H1MBA5_9NEIS</name>
<dbReference type="AlphaFoldDB" id="A0A7H1MBA5"/>
<sequence length="56" mass="6841">MNLMLFRLIGLIIGWVLYYIIYKATSWPNYAYIITALVLVFFSIYFAEKFYYRLLK</sequence>
<dbReference type="Proteomes" id="UP000516412">
    <property type="component" value="Chromosome"/>
</dbReference>
<keyword evidence="1" id="KW-0812">Transmembrane</keyword>
<keyword evidence="3" id="KW-1185">Reference proteome</keyword>
<evidence type="ECO:0000313" key="3">
    <source>
        <dbReference type="Proteomes" id="UP000516412"/>
    </source>
</evidence>